<protein>
    <submittedName>
        <fullName evidence="1">Uncharacterized protein</fullName>
    </submittedName>
</protein>
<gene>
    <name evidence="1" type="ORF">CJU94_38730</name>
</gene>
<name>A0A248VYH1_9BURK</name>
<dbReference type="AlphaFoldDB" id="A0A248VYH1"/>
<keyword evidence="1" id="KW-0614">Plasmid</keyword>
<proteinExistence type="predicted"/>
<geneLocation type="plasmid" evidence="1 2">
    <name>pBN2</name>
</geneLocation>
<organism evidence="1 2">
    <name type="scientific">Paraburkholderia aromaticivorans</name>
    <dbReference type="NCBI Taxonomy" id="2026199"/>
    <lineage>
        <taxon>Bacteria</taxon>
        <taxon>Pseudomonadati</taxon>
        <taxon>Pseudomonadota</taxon>
        <taxon>Betaproteobacteria</taxon>
        <taxon>Burkholderiales</taxon>
        <taxon>Burkholderiaceae</taxon>
        <taxon>Paraburkholderia</taxon>
    </lineage>
</organism>
<dbReference type="KEGG" id="parb:CJU94_38730"/>
<evidence type="ECO:0000313" key="2">
    <source>
        <dbReference type="Proteomes" id="UP000215158"/>
    </source>
</evidence>
<accession>A0A248VYH1</accession>
<sequence length="93" mass="10072">MYDAKTATDYVKGAFPYKFDRIEVTGGVFSGPPSGDYLTADFQRPREPVSFCLLGEWYCDYPSGPHLGVLAHMVAEIVGGGGFYGLAGARRIS</sequence>
<dbReference type="EMBL" id="CP022992">
    <property type="protein sequence ID" value="ASW04064.1"/>
    <property type="molecule type" value="Genomic_DNA"/>
</dbReference>
<dbReference type="Proteomes" id="UP000215158">
    <property type="component" value="Plasmid pBN2"/>
</dbReference>
<reference evidence="1 2" key="1">
    <citation type="submission" date="2017-08" db="EMBL/GenBank/DDBJ databases">
        <title>Identification and genetic characteristics of simultaneous BTEX- and naphthalene-degrading Paraburkholderia sp. BN5 isolated from petroleum-contaminated soil.</title>
        <authorList>
            <person name="Lee Y."/>
            <person name="Jeon C.O."/>
        </authorList>
    </citation>
    <scope>NUCLEOTIDE SEQUENCE [LARGE SCALE GENOMIC DNA]</scope>
    <source>
        <strain evidence="1 2">BN5</strain>
        <plasmid evidence="1 2">pBN2</plasmid>
    </source>
</reference>
<keyword evidence="2" id="KW-1185">Reference proteome</keyword>
<dbReference type="RefSeq" id="WP_095423772.1">
    <property type="nucleotide sequence ID" value="NZ_CP022992.1"/>
</dbReference>
<evidence type="ECO:0000313" key="1">
    <source>
        <dbReference type="EMBL" id="ASW04064.1"/>
    </source>
</evidence>
<dbReference type="OrthoDB" id="9104325at2"/>